<dbReference type="Pfam" id="PF00535">
    <property type="entry name" value="Glycos_transf_2"/>
    <property type="match status" value="1"/>
</dbReference>
<accession>A0A7T3G0F4</accession>
<dbReference type="RefSeq" id="WP_198062849.1">
    <property type="nucleotide sequence ID" value="NZ_CP065856.1"/>
</dbReference>
<dbReference type="PANTHER" id="PTHR43685">
    <property type="entry name" value="GLYCOSYLTRANSFERASE"/>
    <property type="match status" value="1"/>
</dbReference>
<sequence length="300" mass="31827">MQLSVVVPTLDGREQLARTLDALTGHVAAAEVVVVNGPSTDGTTGMVRERDDVDVLVEVADRTVTAARNAGIEQTTGDAVALVDQGLAVTDEWYGALVEGLADADVVSGPVHERLRGGMTTEEVESDALAGREVTYFNGGNVAFSRPALDALDGFDEYLEIGSARDGAHRLANLDYAVTWQSGMGVARQVGADGGGPTSDPGWKYRSLAYRLVKNYGVRPRVAARMVIHAGRDALDSLRDVARGDGTPSNWLGTGRDVLSGLAVGSKDGAWARLLDRSSRRNPYGRSARSDRAVAVYDSR</sequence>
<dbReference type="OrthoDB" id="196370at2157"/>
<proteinExistence type="predicted"/>
<dbReference type="Proteomes" id="UP000595001">
    <property type="component" value="Chromosome"/>
</dbReference>
<gene>
    <name evidence="2" type="ORF">I7X12_05455</name>
</gene>
<reference evidence="2 3" key="1">
    <citation type="submission" date="2020-12" db="EMBL/GenBank/DDBJ databases">
        <title>Halosimplex halophilum sp. nov. and Halosimplex salinum sp. nov., two new members of the genus Halosimplex.</title>
        <authorList>
            <person name="Cui H.L."/>
        </authorList>
    </citation>
    <scope>NUCLEOTIDE SEQUENCE [LARGE SCALE GENOMIC DNA]</scope>
    <source>
        <strain evidence="2 3">YGH94</strain>
    </source>
</reference>
<dbReference type="EMBL" id="CP065856">
    <property type="protein sequence ID" value="QPV64075.1"/>
    <property type="molecule type" value="Genomic_DNA"/>
</dbReference>
<keyword evidence="2" id="KW-0808">Transferase</keyword>
<dbReference type="AlphaFoldDB" id="A0A7T3G0F4"/>
<organism evidence="2 3">
    <name type="scientific">Halosimplex litoreum</name>
    <dbReference type="NCBI Taxonomy" id="1198301"/>
    <lineage>
        <taxon>Archaea</taxon>
        <taxon>Methanobacteriati</taxon>
        <taxon>Methanobacteriota</taxon>
        <taxon>Stenosarchaea group</taxon>
        <taxon>Halobacteria</taxon>
        <taxon>Halobacteriales</taxon>
        <taxon>Haloarculaceae</taxon>
        <taxon>Halosimplex</taxon>
    </lineage>
</organism>
<evidence type="ECO:0000259" key="1">
    <source>
        <dbReference type="Pfam" id="PF00535"/>
    </source>
</evidence>
<feature type="domain" description="Glycosyltransferase 2-like" evidence="1">
    <location>
        <begin position="4"/>
        <end position="114"/>
    </location>
</feature>
<dbReference type="Gene3D" id="3.90.550.10">
    <property type="entry name" value="Spore Coat Polysaccharide Biosynthesis Protein SpsA, Chain A"/>
    <property type="match status" value="1"/>
</dbReference>
<dbReference type="GO" id="GO:0016740">
    <property type="term" value="F:transferase activity"/>
    <property type="evidence" value="ECO:0007669"/>
    <property type="project" value="UniProtKB-KW"/>
</dbReference>
<evidence type="ECO:0000313" key="3">
    <source>
        <dbReference type="Proteomes" id="UP000595001"/>
    </source>
</evidence>
<dbReference type="InterPro" id="IPR001173">
    <property type="entry name" value="Glyco_trans_2-like"/>
</dbReference>
<name>A0A7T3G0F4_9EURY</name>
<dbReference type="SUPFAM" id="SSF53448">
    <property type="entry name" value="Nucleotide-diphospho-sugar transferases"/>
    <property type="match status" value="1"/>
</dbReference>
<dbReference type="KEGG" id="hlt:I7X12_05455"/>
<dbReference type="PANTHER" id="PTHR43685:SF3">
    <property type="entry name" value="SLR2126 PROTEIN"/>
    <property type="match status" value="1"/>
</dbReference>
<dbReference type="InterPro" id="IPR050834">
    <property type="entry name" value="Glycosyltransf_2"/>
</dbReference>
<protein>
    <submittedName>
        <fullName evidence="2">Glycosyltransferase</fullName>
    </submittedName>
</protein>
<dbReference type="GeneID" id="60587918"/>
<keyword evidence="3" id="KW-1185">Reference proteome</keyword>
<evidence type="ECO:0000313" key="2">
    <source>
        <dbReference type="EMBL" id="QPV64075.1"/>
    </source>
</evidence>
<dbReference type="InterPro" id="IPR029044">
    <property type="entry name" value="Nucleotide-diphossugar_trans"/>
</dbReference>